<dbReference type="STRING" id="477690.SAMN05216474_0025"/>
<protein>
    <submittedName>
        <fullName evidence="5">L-asparaginase/N4-(Beta-N-acetylglucosaminyl)-L-asparaginase</fullName>
    </submittedName>
</protein>
<dbReference type="EMBL" id="FPAS01000001">
    <property type="protein sequence ID" value="SFT34833.1"/>
    <property type="molecule type" value="Genomic_DNA"/>
</dbReference>
<dbReference type="GO" id="GO:0005737">
    <property type="term" value="C:cytoplasm"/>
    <property type="evidence" value="ECO:0007669"/>
    <property type="project" value="TreeGrafter"/>
</dbReference>
<feature type="binding site" evidence="2">
    <location>
        <begin position="239"/>
        <end position="242"/>
    </location>
    <ligand>
        <name>substrate</name>
    </ligand>
</feature>
<dbReference type="AlphaFoldDB" id="A0A1I6X9K2"/>
<evidence type="ECO:0000313" key="5">
    <source>
        <dbReference type="EMBL" id="SFT34833.1"/>
    </source>
</evidence>
<keyword evidence="4" id="KW-0732">Signal</keyword>
<feature type="active site" description="Nucleophile" evidence="1">
    <location>
        <position position="188"/>
    </location>
</feature>
<feature type="binding site" evidence="2">
    <location>
        <begin position="216"/>
        <end position="219"/>
    </location>
    <ligand>
        <name>substrate</name>
    </ligand>
</feature>
<dbReference type="InterPro" id="IPR000246">
    <property type="entry name" value="Peptidase_T2"/>
</dbReference>
<dbReference type="PROSITE" id="PS51318">
    <property type="entry name" value="TAT"/>
    <property type="match status" value="1"/>
</dbReference>
<dbReference type="GO" id="GO:0016811">
    <property type="term" value="F:hydrolase activity, acting on carbon-nitrogen (but not peptide) bonds, in linear amides"/>
    <property type="evidence" value="ECO:0007669"/>
    <property type="project" value="UniProtKB-ARBA"/>
</dbReference>
<dbReference type="Pfam" id="PF01112">
    <property type="entry name" value="Asparaginase_2"/>
    <property type="match status" value="1"/>
</dbReference>
<dbReference type="PANTHER" id="PTHR10188">
    <property type="entry name" value="L-ASPARAGINASE"/>
    <property type="match status" value="1"/>
</dbReference>
<accession>A0A1I6X9K2</accession>
<dbReference type="InterPro" id="IPR029055">
    <property type="entry name" value="Ntn_hydrolases_N"/>
</dbReference>
<proteinExistence type="predicted"/>
<evidence type="ECO:0000256" key="2">
    <source>
        <dbReference type="PIRSR" id="PIRSR600246-2"/>
    </source>
</evidence>
<feature type="chain" id="PRO_5014977501" evidence="4">
    <location>
        <begin position="27"/>
        <end position="328"/>
    </location>
</feature>
<dbReference type="FunFam" id="3.60.20.30:FF:000005">
    <property type="entry name" value="N(4)-(Beta-N-acetylglucosaminyl)-L-asparaginase"/>
    <property type="match status" value="1"/>
</dbReference>
<dbReference type="CDD" id="cd04513">
    <property type="entry name" value="Glycosylasparaginase"/>
    <property type="match status" value="1"/>
</dbReference>
<dbReference type="Gene3D" id="3.60.20.30">
    <property type="entry name" value="(Glycosyl)asparaginase"/>
    <property type="match status" value="1"/>
</dbReference>
<feature type="site" description="Cleavage; by autolysis" evidence="3">
    <location>
        <begin position="187"/>
        <end position="188"/>
    </location>
</feature>
<dbReference type="OrthoDB" id="9780217at2"/>
<evidence type="ECO:0000313" key="6">
    <source>
        <dbReference type="Proteomes" id="UP000236454"/>
    </source>
</evidence>
<dbReference type="PANTHER" id="PTHR10188:SF6">
    <property type="entry name" value="N(4)-(BETA-N-ACETYLGLUCOSAMINYL)-L-ASPARAGINASE"/>
    <property type="match status" value="1"/>
</dbReference>
<reference evidence="5 6" key="1">
    <citation type="submission" date="2016-10" db="EMBL/GenBank/DDBJ databases">
        <authorList>
            <person name="de Groot N.N."/>
        </authorList>
    </citation>
    <scope>NUCLEOTIDE SEQUENCE [LARGE SCALE GENOMIC DNA]</scope>
    <source>
        <strain evidence="5 6">CGMCC 1.7005</strain>
    </source>
</reference>
<gene>
    <name evidence="5" type="ORF">SAMN05216474_0025</name>
</gene>
<dbReference type="InterPro" id="IPR006311">
    <property type="entry name" value="TAT_signal"/>
</dbReference>
<dbReference type="Proteomes" id="UP000236454">
    <property type="component" value="Unassembled WGS sequence"/>
</dbReference>
<keyword evidence="6" id="KW-1185">Reference proteome</keyword>
<name>A0A1I6X9K2_9FLAO</name>
<sequence>MKENRRSFFKWSLALGAIGLTAPAKAMNNLGSLGKVTRKPIIISTWQHGMDANKKAWEVLGNKGSALDAVEQGAREVESQVENKSVGIGGLPDELGKVTLDACIMDHNHKCGSVAFLQDIEHPISVARKVMEDTPHVMLVGEGAQKFALEKGFEKKNLLSKSSKEDYKKWKASQERKKPEVNHENHDTIGLLAMDEAGNISGACTTSGWAYKLHGRVGDSPIIGAGLYVDNEIGGAVATGLGEAVIRVSGSHLVVELMRQGKSPQEACQLAVERIIAKHDDLTGLQVGFLALNKKGEVGAYSVYNGFNYGLKSKDQDELIDAPFNRKW</sequence>
<dbReference type="RefSeq" id="WP_090244759.1">
    <property type="nucleotide sequence ID" value="NZ_FPAS01000001.1"/>
</dbReference>
<evidence type="ECO:0000256" key="4">
    <source>
        <dbReference type="SAM" id="SignalP"/>
    </source>
</evidence>
<evidence type="ECO:0000256" key="1">
    <source>
        <dbReference type="PIRSR" id="PIRSR600246-1"/>
    </source>
</evidence>
<feature type="signal peptide" evidence="4">
    <location>
        <begin position="1"/>
        <end position="26"/>
    </location>
</feature>
<organism evidence="5 6">
    <name type="scientific">Lishizhenia tianjinensis</name>
    <dbReference type="NCBI Taxonomy" id="477690"/>
    <lineage>
        <taxon>Bacteria</taxon>
        <taxon>Pseudomonadati</taxon>
        <taxon>Bacteroidota</taxon>
        <taxon>Flavobacteriia</taxon>
        <taxon>Flavobacteriales</taxon>
        <taxon>Crocinitomicaceae</taxon>
        <taxon>Lishizhenia</taxon>
    </lineage>
</organism>
<evidence type="ECO:0000256" key="3">
    <source>
        <dbReference type="PIRSR" id="PIRSR600246-3"/>
    </source>
</evidence>
<dbReference type="SUPFAM" id="SSF56235">
    <property type="entry name" value="N-terminal nucleophile aminohydrolases (Ntn hydrolases)"/>
    <property type="match status" value="1"/>
</dbReference>